<dbReference type="InterPro" id="IPR013320">
    <property type="entry name" value="ConA-like_dom_sf"/>
</dbReference>
<dbReference type="Pfam" id="PF14099">
    <property type="entry name" value="Polysacc_lyase"/>
    <property type="match status" value="1"/>
</dbReference>
<dbReference type="Proteomes" id="UP000746612">
    <property type="component" value="Unassembled WGS sequence"/>
</dbReference>
<reference evidence="1" key="1">
    <citation type="submission" date="2021-03" db="EMBL/GenBank/DDBJ databases">
        <authorList>
            <person name="Alouane T."/>
            <person name="Langin T."/>
            <person name="Bonhomme L."/>
        </authorList>
    </citation>
    <scope>NUCLEOTIDE SEQUENCE</scope>
    <source>
        <strain evidence="1">MDC_Fg202</strain>
    </source>
</reference>
<proteinExistence type="predicted"/>
<comment type="caution">
    <text evidence="1">The sequence shown here is derived from an EMBL/GenBank/DDBJ whole genome shotgun (WGS) entry which is preliminary data.</text>
</comment>
<sequence>MRRLSVLILATIALSPPSTAKRVFYNAGNLGGWDYILKENKGTVQVDQNISNNGNTSIKMTQTYIPGYQGRYHSEVHHNNRGYKRNDEFFYGFSFRLMEDWDFQNQSYNLAQFIANRVGAGCGNDDWKPSSLFWLEKDQLASRLVSGPFWQPKCTRQIDEFRGLAKITAGEWHRVAIHASWRNDTSGFYRMWVDGTQVLHQQNRKTTLDDDSTYQLHVGLYANGWHDDGGILGNQAYREVWYDDIVIGTEFRDIHVDKTGVIHELEGKQ</sequence>
<dbReference type="OrthoDB" id="3889489at2759"/>
<evidence type="ECO:0000313" key="1">
    <source>
        <dbReference type="EMBL" id="CAG2006992.1"/>
    </source>
</evidence>
<accession>A0A2H3GY99</accession>
<protein>
    <submittedName>
        <fullName evidence="1">Uncharacterized protein</fullName>
    </submittedName>
</protein>
<gene>
    <name evidence="1" type="ORF">MDCFG202_LOCUS534549</name>
</gene>
<dbReference type="Gene3D" id="2.60.120.200">
    <property type="match status" value="1"/>
</dbReference>
<dbReference type="EMBL" id="CAJPIJ010000185">
    <property type="protein sequence ID" value="CAG2006992.1"/>
    <property type="molecule type" value="Genomic_DNA"/>
</dbReference>
<name>A0A2H3GY99_GIBZA</name>
<dbReference type="AlphaFoldDB" id="A0A2H3GY99"/>
<evidence type="ECO:0000313" key="2">
    <source>
        <dbReference type="Proteomes" id="UP000746612"/>
    </source>
</evidence>
<dbReference type="SUPFAM" id="SSF49899">
    <property type="entry name" value="Concanavalin A-like lectins/glucanases"/>
    <property type="match status" value="1"/>
</dbReference>
<dbReference type="InterPro" id="IPR025975">
    <property type="entry name" value="Polysacc_lyase"/>
</dbReference>
<organism evidence="1 2">
    <name type="scientific">Gibberella zeae</name>
    <name type="common">Wheat head blight fungus</name>
    <name type="synonym">Fusarium graminearum</name>
    <dbReference type="NCBI Taxonomy" id="5518"/>
    <lineage>
        <taxon>Eukaryota</taxon>
        <taxon>Fungi</taxon>
        <taxon>Dikarya</taxon>
        <taxon>Ascomycota</taxon>
        <taxon>Pezizomycotina</taxon>
        <taxon>Sordariomycetes</taxon>
        <taxon>Hypocreomycetidae</taxon>
        <taxon>Hypocreales</taxon>
        <taxon>Nectriaceae</taxon>
        <taxon>Fusarium</taxon>
    </lineage>
</organism>